<organism evidence="11 12">
    <name type="scientific">Ensete ventricosum</name>
    <name type="common">Abyssinian banana</name>
    <name type="synonym">Musa ensete</name>
    <dbReference type="NCBI Taxonomy" id="4639"/>
    <lineage>
        <taxon>Eukaryota</taxon>
        <taxon>Viridiplantae</taxon>
        <taxon>Streptophyta</taxon>
        <taxon>Embryophyta</taxon>
        <taxon>Tracheophyta</taxon>
        <taxon>Spermatophyta</taxon>
        <taxon>Magnoliopsida</taxon>
        <taxon>Liliopsida</taxon>
        <taxon>Zingiberales</taxon>
        <taxon>Musaceae</taxon>
        <taxon>Ensete</taxon>
    </lineage>
</organism>
<reference evidence="11 12" key="1">
    <citation type="journal article" date="2014" name="Agronomy (Basel)">
        <title>A Draft Genome Sequence for Ensete ventricosum, the Drought-Tolerant Tree Against Hunger.</title>
        <authorList>
            <person name="Harrison J."/>
            <person name="Moore K.A."/>
            <person name="Paszkiewicz K."/>
            <person name="Jones T."/>
            <person name="Grant M."/>
            <person name="Ambacheew D."/>
            <person name="Muzemil S."/>
            <person name="Studholme D.J."/>
        </authorList>
    </citation>
    <scope>NUCLEOTIDE SEQUENCE [LARGE SCALE GENOMIC DNA]</scope>
</reference>
<feature type="domain" description="RING-type" evidence="10">
    <location>
        <begin position="120"/>
        <end position="162"/>
    </location>
</feature>
<dbReference type="FunFam" id="1.10.20.10:FF:000044">
    <property type="entry name" value="Histone H3.3"/>
    <property type="match status" value="1"/>
</dbReference>
<protein>
    <recommendedName>
        <fullName evidence="10">RING-type domain-containing protein</fullName>
    </recommendedName>
</protein>
<dbReference type="GO" id="GO:0008270">
    <property type="term" value="F:zinc ion binding"/>
    <property type="evidence" value="ECO:0007669"/>
    <property type="project" value="UniProtKB-KW"/>
</dbReference>
<evidence type="ECO:0000256" key="9">
    <source>
        <dbReference type="SAM" id="Phobius"/>
    </source>
</evidence>
<keyword evidence="6" id="KW-0539">Nucleus</keyword>
<dbReference type="GO" id="GO:0003677">
    <property type="term" value="F:DNA binding"/>
    <property type="evidence" value="ECO:0007669"/>
    <property type="project" value="UniProtKB-KW"/>
</dbReference>
<keyword evidence="9" id="KW-1133">Transmembrane helix</keyword>
<dbReference type="PANTHER" id="PTHR11426">
    <property type="entry name" value="HISTONE H3"/>
    <property type="match status" value="1"/>
</dbReference>
<name>A0A426ZJY8_ENSVE</name>
<proteinExistence type="inferred from homology"/>
<dbReference type="InterPro" id="IPR000164">
    <property type="entry name" value="Histone_H3/CENP-A"/>
</dbReference>
<evidence type="ECO:0000256" key="2">
    <source>
        <dbReference type="ARBA" id="ARBA00004286"/>
    </source>
</evidence>
<evidence type="ECO:0000259" key="10">
    <source>
        <dbReference type="PROSITE" id="PS50089"/>
    </source>
</evidence>
<evidence type="ECO:0000313" key="12">
    <source>
        <dbReference type="Proteomes" id="UP000287651"/>
    </source>
</evidence>
<dbReference type="CDD" id="cd22911">
    <property type="entry name" value="HFD_H3"/>
    <property type="match status" value="1"/>
</dbReference>
<dbReference type="InterPro" id="IPR001841">
    <property type="entry name" value="Znf_RING"/>
</dbReference>
<dbReference type="CDD" id="cd16461">
    <property type="entry name" value="RING-H2_EL5-like"/>
    <property type="match status" value="1"/>
</dbReference>
<dbReference type="Pfam" id="PF13639">
    <property type="entry name" value="zf-RING_2"/>
    <property type="match status" value="1"/>
</dbReference>
<accession>A0A426ZJY8</accession>
<dbReference type="InterPro" id="IPR009072">
    <property type="entry name" value="Histone-fold"/>
</dbReference>
<evidence type="ECO:0000256" key="5">
    <source>
        <dbReference type="ARBA" id="ARBA00023125"/>
    </source>
</evidence>
<feature type="transmembrane region" description="Helical" evidence="9">
    <location>
        <begin position="40"/>
        <end position="61"/>
    </location>
</feature>
<keyword evidence="4" id="KW-0158">Chromosome</keyword>
<evidence type="ECO:0000256" key="1">
    <source>
        <dbReference type="ARBA" id="ARBA00004123"/>
    </source>
</evidence>
<evidence type="ECO:0000256" key="8">
    <source>
        <dbReference type="PROSITE-ProRule" id="PRU00175"/>
    </source>
</evidence>
<dbReference type="PROSITE" id="PS00959">
    <property type="entry name" value="HISTONE_H3_2"/>
    <property type="match status" value="1"/>
</dbReference>
<dbReference type="Gene3D" id="3.30.40.10">
    <property type="entry name" value="Zinc/RING finger domain, C3HC4 (zinc finger)"/>
    <property type="match status" value="1"/>
</dbReference>
<keyword evidence="8" id="KW-0863">Zinc-finger</keyword>
<gene>
    <name evidence="11" type="ORF">B296_00019361</name>
</gene>
<keyword evidence="9" id="KW-0472">Membrane</keyword>
<dbReference type="GO" id="GO:0005634">
    <property type="term" value="C:nucleus"/>
    <property type="evidence" value="ECO:0007669"/>
    <property type="project" value="UniProtKB-SubCell"/>
</dbReference>
<dbReference type="AlphaFoldDB" id="A0A426ZJY8"/>
<keyword evidence="5" id="KW-0238">DNA-binding</keyword>
<dbReference type="SUPFAM" id="SSF57850">
    <property type="entry name" value="RING/U-box"/>
    <property type="match status" value="1"/>
</dbReference>
<evidence type="ECO:0000313" key="11">
    <source>
        <dbReference type="EMBL" id="RRT64224.1"/>
    </source>
</evidence>
<evidence type="ECO:0000256" key="3">
    <source>
        <dbReference type="ARBA" id="ARBA00010343"/>
    </source>
</evidence>
<dbReference type="SUPFAM" id="SSF47113">
    <property type="entry name" value="Histone-fold"/>
    <property type="match status" value="1"/>
</dbReference>
<dbReference type="GO" id="GO:0000786">
    <property type="term" value="C:nucleosome"/>
    <property type="evidence" value="ECO:0007669"/>
    <property type="project" value="UniProtKB-KW"/>
</dbReference>
<keyword evidence="9" id="KW-0812">Transmembrane</keyword>
<dbReference type="GO" id="GO:0046982">
    <property type="term" value="F:protein heterodimerization activity"/>
    <property type="evidence" value="ECO:0007669"/>
    <property type="project" value="InterPro"/>
</dbReference>
<dbReference type="SMART" id="SM00184">
    <property type="entry name" value="RING"/>
    <property type="match status" value="1"/>
</dbReference>
<comment type="similarity">
    <text evidence="3">Belongs to the histone H3 family.</text>
</comment>
<dbReference type="Gene3D" id="1.10.20.10">
    <property type="entry name" value="Histone, subunit A"/>
    <property type="match status" value="1"/>
</dbReference>
<evidence type="ECO:0000256" key="7">
    <source>
        <dbReference type="ARBA" id="ARBA00023269"/>
    </source>
</evidence>
<dbReference type="PROSITE" id="PS50089">
    <property type="entry name" value="ZF_RING_2"/>
    <property type="match status" value="1"/>
</dbReference>
<comment type="subcellular location">
    <subcellularLocation>
        <location evidence="2">Chromosome</location>
    </subcellularLocation>
    <subcellularLocation>
        <location evidence="1">Nucleus</location>
    </subcellularLocation>
</comment>
<dbReference type="GO" id="GO:0030527">
    <property type="term" value="F:structural constituent of chromatin"/>
    <property type="evidence" value="ECO:0007669"/>
    <property type="project" value="InterPro"/>
</dbReference>
<dbReference type="Pfam" id="PF00125">
    <property type="entry name" value="Histone"/>
    <property type="match status" value="1"/>
</dbReference>
<evidence type="ECO:0000256" key="4">
    <source>
        <dbReference type="ARBA" id="ARBA00022454"/>
    </source>
</evidence>
<sequence>MLSSTLPAASQRGRRLLLLDEVASVASSNSRGSSSLNADVIMILAVVLCALISAVVASFVVRCALRVARWAWLEPHAAARPCLADRPAGPATARVKVEQPATADSGMIAYSGEPGRGSECAICLSEFAPGERVRVLPSCNHRFHVHCIDRWLASRLSCPTCRRSLSGKCSAASDGDHAIRKYQKSTELLIRKLPFQRLVREIAQDFKTDLRFQSSAVAALQEAAEAYLVGLFEDTNLCAIHAKRVTIMPKDIQLARRIRGERA</sequence>
<dbReference type="Proteomes" id="UP000287651">
    <property type="component" value="Unassembled WGS sequence"/>
</dbReference>
<keyword evidence="7" id="KW-0544">Nucleosome core</keyword>
<dbReference type="SMART" id="SM00428">
    <property type="entry name" value="H3"/>
    <property type="match status" value="1"/>
</dbReference>
<dbReference type="InterPro" id="IPR013083">
    <property type="entry name" value="Znf_RING/FYVE/PHD"/>
</dbReference>
<dbReference type="InterPro" id="IPR007125">
    <property type="entry name" value="H2A/H2B/H3"/>
</dbReference>
<dbReference type="EMBL" id="AMZH03006277">
    <property type="protein sequence ID" value="RRT64224.1"/>
    <property type="molecule type" value="Genomic_DNA"/>
</dbReference>
<keyword evidence="8" id="KW-0862">Zinc</keyword>
<comment type="caution">
    <text evidence="11">The sequence shown here is derived from an EMBL/GenBank/DDBJ whole genome shotgun (WGS) entry which is preliminary data.</text>
</comment>
<evidence type="ECO:0000256" key="6">
    <source>
        <dbReference type="ARBA" id="ARBA00023242"/>
    </source>
</evidence>
<keyword evidence="8" id="KW-0479">Metal-binding</keyword>